<dbReference type="InterPro" id="IPR006620">
    <property type="entry name" value="Pro_4_hyd_alph"/>
</dbReference>
<reference evidence="6 7" key="1">
    <citation type="submission" date="2017-02" db="EMBL/GenBank/DDBJ databases">
        <title>Draft Genome Sequence of Streptomyces tsukubaensis F601, a Producer of the immunosuppressant tacrolimus FK506.</title>
        <authorList>
            <person name="Zong G."/>
            <person name="Zhong C."/>
            <person name="Fu J."/>
            <person name="Qin R."/>
            <person name="Cao G."/>
        </authorList>
    </citation>
    <scope>NUCLEOTIDE SEQUENCE [LARGE SCALE GENOMIC DNA]</scope>
    <source>
        <strain evidence="6 7">F601</strain>
    </source>
</reference>
<dbReference type="OrthoDB" id="4332316at2"/>
<dbReference type="EMBL" id="MVFC01000001">
    <property type="protein sequence ID" value="OON82753.1"/>
    <property type="molecule type" value="Genomic_DNA"/>
</dbReference>
<dbReference type="RefSeq" id="WP_077963983.1">
    <property type="nucleotide sequence ID" value="NZ_CP045178.1"/>
</dbReference>
<keyword evidence="3" id="KW-0560">Oxidoreductase</keyword>
<organism evidence="6 7">
    <name type="scientific">Streptomyces tsukubensis</name>
    <dbReference type="NCBI Taxonomy" id="83656"/>
    <lineage>
        <taxon>Bacteria</taxon>
        <taxon>Bacillati</taxon>
        <taxon>Actinomycetota</taxon>
        <taxon>Actinomycetes</taxon>
        <taxon>Kitasatosporales</taxon>
        <taxon>Streptomycetaceae</taxon>
        <taxon>Streptomyces</taxon>
    </lineage>
</organism>
<evidence type="ECO:0000313" key="7">
    <source>
        <dbReference type="Proteomes" id="UP000190539"/>
    </source>
</evidence>
<evidence type="ECO:0000256" key="3">
    <source>
        <dbReference type="ARBA" id="ARBA00023002"/>
    </source>
</evidence>
<comment type="caution">
    <text evidence="6">The sequence shown here is derived from an EMBL/GenBank/DDBJ whole genome shotgun (WGS) entry which is preliminary data.</text>
</comment>
<sequence>MLDLRAAAHAHERPYRWAEVHDFIDADGMRRLREQFPPARLLPRSRRDSGGDKTYRMSVLPLVRRGEPLAALAGLGPAWHELTAALTASAYRSWVRSLVAVDVTDSVLDIGLFAFGPGDRISPHTDKTGKHATHVLYLNEHWESGYGGQFEVRSTPDPETPPSATVTPGEGRSVLFPRSDRSWHAVAPVAAHAPEHRLTIQVEMWR</sequence>
<dbReference type="Proteomes" id="UP000190539">
    <property type="component" value="Unassembled WGS sequence"/>
</dbReference>
<dbReference type="STRING" id="83656.B1H18_01560"/>
<protein>
    <recommendedName>
        <fullName evidence="5">Prolyl 4-hydroxylase alpha subunit domain-containing protein</fullName>
    </recommendedName>
</protein>
<evidence type="ECO:0000259" key="5">
    <source>
        <dbReference type="SMART" id="SM00702"/>
    </source>
</evidence>
<dbReference type="SMART" id="SM00702">
    <property type="entry name" value="P4Hc"/>
    <property type="match status" value="1"/>
</dbReference>
<keyword evidence="7" id="KW-1185">Reference proteome</keyword>
<evidence type="ECO:0000256" key="4">
    <source>
        <dbReference type="SAM" id="MobiDB-lite"/>
    </source>
</evidence>
<dbReference type="PANTHER" id="PTHR12117:SF0">
    <property type="entry name" value="PROLYL 3-HYDROXYLASE OGFOD1"/>
    <property type="match status" value="1"/>
</dbReference>
<dbReference type="AlphaFoldDB" id="A0A1V4AH31"/>
<feature type="domain" description="Prolyl 4-hydroxylase alpha subunit" evidence="5">
    <location>
        <begin position="15"/>
        <end position="205"/>
    </location>
</feature>
<dbReference type="GO" id="GO:0005506">
    <property type="term" value="F:iron ion binding"/>
    <property type="evidence" value="ECO:0007669"/>
    <property type="project" value="InterPro"/>
</dbReference>
<gene>
    <name evidence="6" type="ORF">B1H18_01560</name>
</gene>
<feature type="region of interest" description="Disordered" evidence="4">
    <location>
        <begin position="148"/>
        <end position="171"/>
    </location>
</feature>
<name>A0A1V4AH31_9ACTN</name>
<evidence type="ECO:0000256" key="2">
    <source>
        <dbReference type="ARBA" id="ARBA00022964"/>
    </source>
</evidence>
<dbReference type="Gene3D" id="2.60.120.620">
    <property type="entry name" value="q2cbj1_9rhob like domain"/>
    <property type="match status" value="1"/>
</dbReference>
<comment type="cofactor">
    <cofactor evidence="1">
        <name>L-ascorbate</name>
        <dbReference type="ChEBI" id="CHEBI:38290"/>
    </cofactor>
</comment>
<keyword evidence="2" id="KW-0223">Dioxygenase</keyword>
<proteinExistence type="predicted"/>
<dbReference type="GO" id="GO:0031418">
    <property type="term" value="F:L-ascorbic acid binding"/>
    <property type="evidence" value="ECO:0007669"/>
    <property type="project" value="InterPro"/>
</dbReference>
<dbReference type="PANTHER" id="PTHR12117">
    <property type="entry name" value="HISTONE ACETYLTRANSFERASE COMPLEX"/>
    <property type="match status" value="1"/>
</dbReference>
<accession>A0A1V4AH31</accession>
<evidence type="ECO:0000313" key="6">
    <source>
        <dbReference type="EMBL" id="OON82753.1"/>
    </source>
</evidence>
<dbReference type="GO" id="GO:0051213">
    <property type="term" value="F:dioxygenase activity"/>
    <property type="evidence" value="ECO:0007669"/>
    <property type="project" value="UniProtKB-KW"/>
</dbReference>
<dbReference type="Pfam" id="PF13640">
    <property type="entry name" value="2OG-FeII_Oxy_3"/>
    <property type="match status" value="1"/>
</dbReference>
<dbReference type="InterPro" id="IPR051842">
    <property type="entry name" value="uS12_prolyl_hydroxylase"/>
</dbReference>
<evidence type="ECO:0000256" key="1">
    <source>
        <dbReference type="ARBA" id="ARBA00001961"/>
    </source>
</evidence>
<dbReference type="GO" id="GO:0016705">
    <property type="term" value="F:oxidoreductase activity, acting on paired donors, with incorporation or reduction of molecular oxygen"/>
    <property type="evidence" value="ECO:0007669"/>
    <property type="project" value="InterPro"/>
</dbReference>
<dbReference type="InterPro" id="IPR044862">
    <property type="entry name" value="Pro_4_hyd_alph_FE2OG_OXY"/>
</dbReference>